<dbReference type="Gene3D" id="1.20.272.10">
    <property type="match status" value="1"/>
</dbReference>
<gene>
    <name evidence="8" type="ORF">A2519_14935</name>
</gene>
<dbReference type="PANTHER" id="PTHR34388">
    <property type="entry name" value="DNA POLYMERASE III SUBUNIT DELTA"/>
    <property type="match status" value="1"/>
</dbReference>
<sequence length="346" mass="38944">MARAASPKGGPEPEIIRYRAGDSAIETVISDASTPNLFGTTSFIIITECQNLRSEALEALAVYFKAPSPTTILICEGASIGKKLGKDHPFTRALKESKKFITLVECPSPPDYKMHEWASETSRSRYKRSLNEDAARLLIECTGTNQSRITSELEKLDIVLNPGMEIGEKEIREYTGGAGEKQPWDLAPAVARKEIDSALGILANLFEFNTPALQMLYALNTHFAGLLRLKIYFSNQRELLAQTKKLARMGFRGKDEFNRLMAEAIKESRFSERPLPPNMIYARIVLPRLLDQLDNYSLDQLTYILRYLATIDVNLKTGLFKGGLIDMERVILSIMYSDKHRMETIL</sequence>
<dbReference type="PANTHER" id="PTHR34388:SF1">
    <property type="entry name" value="DNA POLYMERASE III SUBUNIT DELTA"/>
    <property type="match status" value="1"/>
</dbReference>
<dbReference type="SUPFAM" id="SSF48019">
    <property type="entry name" value="post-AAA+ oligomerization domain-like"/>
    <property type="match status" value="1"/>
</dbReference>
<evidence type="ECO:0000256" key="4">
    <source>
        <dbReference type="ARBA" id="ARBA00022705"/>
    </source>
</evidence>
<comment type="caution">
    <text evidence="8">The sequence shown here is derived from an EMBL/GenBank/DDBJ whole genome shotgun (WGS) entry which is preliminary data.</text>
</comment>
<accession>A0A1F7F4B1</accession>
<dbReference type="GO" id="GO:0003887">
    <property type="term" value="F:DNA-directed DNA polymerase activity"/>
    <property type="evidence" value="ECO:0007669"/>
    <property type="project" value="UniProtKB-KW"/>
</dbReference>
<dbReference type="AlphaFoldDB" id="A0A1F7F4B1"/>
<dbReference type="EC" id="2.7.7.7" evidence="1"/>
<reference evidence="8 9" key="1">
    <citation type="journal article" date="2016" name="Nat. Commun.">
        <title>Thousands of microbial genomes shed light on interconnected biogeochemical processes in an aquifer system.</title>
        <authorList>
            <person name="Anantharaman K."/>
            <person name="Brown C.T."/>
            <person name="Hug L.A."/>
            <person name="Sharon I."/>
            <person name="Castelle C.J."/>
            <person name="Probst A.J."/>
            <person name="Thomas B.C."/>
            <person name="Singh A."/>
            <person name="Wilkins M.J."/>
            <person name="Karaoz U."/>
            <person name="Brodie E.L."/>
            <person name="Williams K.H."/>
            <person name="Hubbard S.S."/>
            <person name="Banfield J.F."/>
        </authorList>
    </citation>
    <scope>NUCLEOTIDE SEQUENCE [LARGE SCALE GENOMIC DNA]</scope>
</reference>
<dbReference type="NCBIfam" id="TIGR01128">
    <property type="entry name" value="holA"/>
    <property type="match status" value="1"/>
</dbReference>
<dbReference type="InterPro" id="IPR027417">
    <property type="entry name" value="P-loop_NTPase"/>
</dbReference>
<dbReference type="EMBL" id="MFYX01000126">
    <property type="protein sequence ID" value="OGK01402.1"/>
    <property type="molecule type" value="Genomic_DNA"/>
</dbReference>
<evidence type="ECO:0000313" key="9">
    <source>
        <dbReference type="Proteomes" id="UP000179243"/>
    </source>
</evidence>
<evidence type="ECO:0000256" key="1">
    <source>
        <dbReference type="ARBA" id="ARBA00012417"/>
    </source>
</evidence>
<keyword evidence="3" id="KW-0548">Nucleotidyltransferase</keyword>
<keyword evidence="4" id="KW-0235">DNA replication</keyword>
<dbReference type="InterPro" id="IPR005790">
    <property type="entry name" value="DNA_polIII_delta"/>
</dbReference>
<keyword evidence="2" id="KW-0808">Transferase</keyword>
<dbReference type="Proteomes" id="UP000179243">
    <property type="component" value="Unassembled WGS sequence"/>
</dbReference>
<evidence type="ECO:0000256" key="6">
    <source>
        <dbReference type="ARBA" id="ARBA00034754"/>
    </source>
</evidence>
<comment type="similarity">
    <text evidence="6">Belongs to the DNA polymerase HolA subunit family.</text>
</comment>
<organism evidence="8 9">
    <name type="scientific">Candidatus Raymondbacteria bacterium RIFOXYD12_FULL_49_13</name>
    <dbReference type="NCBI Taxonomy" id="1817890"/>
    <lineage>
        <taxon>Bacteria</taxon>
        <taxon>Raymondiibacteriota</taxon>
    </lineage>
</organism>
<evidence type="ECO:0000313" key="8">
    <source>
        <dbReference type="EMBL" id="OGK01402.1"/>
    </source>
</evidence>
<dbReference type="Gene3D" id="1.10.8.60">
    <property type="match status" value="1"/>
</dbReference>
<proteinExistence type="inferred from homology"/>
<dbReference type="GO" id="GO:0003677">
    <property type="term" value="F:DNA binding"/>
    <property type="evidence" value="ECO:0007669"/>
    <property type="project" value="InterPro"/>
</dbReference>
<evidence type="ECO:0000256" key="2">
    <source>
        <dbReference type="ARBA" id="ARBA00022679"/>
    </source>
</evidence>
<evidence type="ECO:0000256" key="5">
    <source>
        <dbReference type="ARBA" id="ARBA00022932"/>
    </source>
</evidence>
<protein>
    <recommendedName>
        <fullName evidence="1">DNA-directed DNA polymerase</fullName>
        <ecNumber evidence="1">2.7.7.7</ecNumber>
    </recommendedName>
</protein>
<dbReference type="GO" id="GO:0006261">
    <property type="term" value="P:DNA-templated DNA replication"/>
    <property type="evidence" value="ECO:0007669"/>
    <property type="project" value="TreeGrafter"/>
</dbReference>
<dbReference type="Gene3D" id="3.40.50.300">
    <property type="entry name" value="P-loop containing nucleotide triphosphate hydrolases"/>
    <property type="match status" value="1"/>
</dbReference>
<comment type="catalytic activity">
    <reaction evidence="7">
        <text>DNA(n) + a 2'-deoxyribonucleoside 5'-triphosphate = DNA(n+1) + diphosphate</text>
        <dbReference type="Rhea" id="RHEA:22508"/>
        <dbReference type="Rhea" id="RHEA-COMP:17339"/>
        <dbReference type="Rhea" id="RHEA-COMP:17340"/>
        <dbReference type="ChEBI" id="CHEBI:33019"/>
        <dbReference type="ChEBI" id="CHEBI:61560"/>
        <dbReference type="ChEBI" id="CHEBI:173112"/>
        <dbReference type="EC" id="2.7.7.7"/>
    </reaction>
</comment>
<dbReference type="SUPFAM" id="SSF52540">
    <property type="entry name" value="P-loop containing nucleoside triphosphate hydrolases"/>
    <property type="match status" value="1"/>
</dbReference>
<dbReference type="InterPro" id="IPR008921">
    <property type="entry name" value="DNA_pol3_clamp-load_cplx_C"/>
</dbReference>
<dbReference type="GO" id="GO:0009360">
    <property type="term" value="C:DNA polymerase III complex"/>
    <property type="evidence" value="ECO:0007669"/>
    <property type="project" value="TreeGrafter"/>
</dbReference>
<name>A0A1F7F4B1_UNCRA</name>
<evidence type="ECO:0000256" key="7">
    <source>
        <dbReference type="ARBA" id="ARBA00049244"/>
    </source>
</evidence>
<evidence type="ECO:0000256" key="3">
    <source>
        <dbReference type="ARBA" id="ARBA00022695"/>
    </source>
</evidence>
<keyword evidence="5" id="KW-0239">DNA-directed DNA polymerase</keyword>